<accession>A0ABS7HPQ4</accession>
<evidence type="ECO:0000256" key="1">
    <source>
        <dbReference type="ARBA" id="ARBA00023015"/>
    </source>
</evidence>
<dbReference type="PROSITE" id="PS50175">
    <property type="entry name" value="ASP_PROT_RETROV"/>
    <property type="match status" value="1"/>
</dbReference>
<dbReference type="SMART" id="SM00354">
    <property type="entry name" value="HTH_LACI"/>
    <property type="match status" value="1"/>
</dbReference>
<evidence type="ECO:0000256" key="2">
    <source>
        <dbReference type="ARBA" id="ARBA00023125"/>
    </source>
</evidence>
<gene>
    <name evidence="6" type="ORF">JNB62_11835</name>
</gene>
<dbReference type="PROSITE" id="PS50932">
    <property type="entry name" value="HTH_LACI_2"/>
    <property type="match status" value="1"/>
</dbReference>
<feature type="domain" description="Peptidase A2" evidence="4">
    <location>
        <begin position="280"/>
        <end position="293"/>
    </location>
</feature>
<keyword evidence="2 6" id="KW-0238">DNA-binding</keyword>
<dbReference type="InterPro" id="IPR046335">
    <property type="entry name" value="LacI/GalR-like_sensor"/>
</dbReference>
<evidence type="ECO:0000313" key="6">
    <source>
        <dbReference type="EMBL" id="MBW9094375.1"/>
    </source>
</evidence>
<evidence type="ECO:0000313" key="7">
    <source>
        <dbReference type="Proteomes" id="UP001196843"/>
    </source>
</evidence>
<dbReference type="Pfam" id="PF00356">
    <property type="entry name" value="LacI"/>
    <property type="match status" value="1"/>
</dbReference>
<dbReference type="InterPro" id="IPR010982">
    <property type="entry name" value="Lambda_DNA-bd_dom_sf"/>
</dbReference>
<dbReference type="Pfam" id="PF13377">
    <property type="entry name" value="Peripla_BP_3"/>
    <property type="match status" value="1"/>
</dbReference>
<dbReference type="Proteomes" id="UP001196843">
    <property type="component" value="Unassembled WGS sequence"/>
</dbReference>
<dbReference type="SUPFAM" id="SSF47413">
    <property type="entry name" value="lambda repressor-like DNA-binding domains"/>
    <property type="match status" value="1"/>
</dbReference>
<evidence type="ECO:0000259" key="4">
    <source>
        <dbReference type="PROSITE" id="PS50175"/>
    </source>
</evidence>
<proteinExistence type="predicted"/>
<dbReference type="CDD" id="cd01392">
    <property type="entry name" value="HTH_LacI"/>
    <property type="match status" value="1"/>
</dbReference>
<dbReference type="InterPro" id="IPR000843">
    <property type="entry name" value="HTH_LacI"/>
</dbReference>
<evidence type="ECO:0000256" key="3">
    <source>
        <dbReference type="ARBA" id="ARBA00023163"/>
    </source>
</evidence>
<sequence>MTAPTPPPGAADAASGASVRVGTGTPLRRATIEDVAARAGVSRAAVSKVLRDAYGVSDAMRERVTAAMAELNYRPSIAARAMRGRTYTIGIELPDLANQFFTRIVRGATAALEGTPYQLILAPAETGSRLGYRALEALVDRQVDGLIAVSPRVDEDALERIAASVPLVMFGRLDKSDRYDVVAGDDLGGARLALQHLFDLGHTRIAHLTLPKEDPNAPYPHSGRLREYLAAMADRGLDAEVWHTDDGEEPSYRATREAIEQGTTATAVFAAHDELAFGVLRAVADTGADMSVIGYDDVAMASHPAISLTSVDQPGERMGARAVEMLLERIAGRTAAAHEVFEVELKPRASTGPAP</sequence>
<dbReference type="SUPFAM" id="SSF53822">
    <property type="entry name" value="Periplasmic binding protein-like I"/>
    <property type="match status" value="1"/>
</dbReference>
<dbReference type="GO" id="GO:0003677">
    <property type="term" value="F:DNA binding"/>
    <property type="evidence" value="ECO:0007669"/>
    <property type="project" value="UniProtKB-KW"/>
</dbReference>
<dbReference type="Gene3D" id="3.40.50.2300">
    <property type="match status" value="2"/>
</dbReference>
<organism evidence="6 7">
    <name type="scientific">Microbacterium jejuense</name>
    <dbReference type="NCBI Taxonomy" id="1263637"/>
    <lineage>
        <taxon>Bacteria</taxon>
        <taxon>Bacillati</taxon>
        <taxon>Actinomycetota</taxon>
        <taxon>Actinomycetes</taxon>
        <taxon>Micrococcales</taxon>
        <taxon>Microbacteriaceae</taxon>
        <taxon>Microbacterium</taxon>
    </lineage>
</organism>
<dbReference type="CDD" id="cd06267">
    <property type="entry name" value="PBP1_LacI_sugar_binding-like"/>
    <property type="match status" value="1"/>
</dbReference>
<evidence type="ECO:0000259" key="5">
    <source>
        <dbReference type="PROSITE" id="PS50932"/>
    </source>
</evidence>
<keyword evidence="1" id="KW-0805">Transcription regulation</keyword>
<dbReference type="InterPro" id="IPR001995">
    <property type="entry name" value="Peptidase_A2_cat"/>
</dbReference>
<dbReference type="EMBL" id="JAEUAW010000008">
    <property type="protein sequence ID" value="MBW9094375.1"/>
    <property type="molecule type" value="Genomic_DNA"/>
</dbReference>
<dbReference type="RefSeq" id="WP_220301088.1">
    <property type="nucleotide sequence ID" value="NZ_JAEUAW010000008.1"/>
</dbReference>
<comment type="caution">
    <text evidence="6">The sequence shown here is derived from an EMBL/GenBank/DDBJ whole genome shotgun (WGS) entry which is preliminary data.</text>
</comment>
<name>A0ABS7HPQ4_9MICO</name>
<dbReference type="PANTHER" id="PTHR30146:SF109">
    <property type="entry name" value="HTH-TYPE TRANSCRIPTIONAL REGULATOR GALS"/>
    <property type="match status" value="1"/>
</dbReference>
<feature type="domain" description="HTH lacI-type" evidence="5">
    <location>
        <begin position="30"/>
        <end position="84"/>
    </location>
</feature>
<protein>
    <submittedName>
        <fullName evidence="6">LacI family DNA-binding transcriptional regulator</fullName>
    </submittedName>
</protein>
<dbReference type="Gene3D" id="1.10.260.40">
    <property type="entry name" value="lambda repressor-like DNA-binding domains"/>
    <property type="match status" value="1"/>
</dbReference>
<dbReference type="PROSITE" id="PS00356">
    <property type="entry name" value="HTH_LACI_1"/>
    <property type="match status" value="1"/>
</dbReference>
<reference evidence="6 7" key="1">
    <citation type="journal article" date="2021" name="MBio">
        <title>Poor Competitiveness of Bradyrhizobium in Pigeon Pea Root Colonization in Indian Soils.</title>
        <authorList>
            <person name="Chalasani D."/>
            <person name="Basu A."/>
            <person name="Pullabhotla S.V.S.R.N."/>
            <person name="Jorrin B."/>
            <person name="Neal A.L."/>
            <person name="Poole P.S."/>
            <person name="Podile A.R."/>
            <person name="Tkacz A."/>
        </authorList>
    </citation>
    <scope>NUCLEOTIDE SEQUENCE [LARGE SCALE GENOMIC DNA]</scope>
    <source>
        <strain evidence="6 7">HU14</strain>
    </source>
</reference>
<keyword evidence="7" id="KW-1185">Reference proteome</keyword>
<keyword evidence="3" id="KW-0804">Transcription</keyword>
<dbReference type="PANTHER" id="PTHR30146">
    <property type="entry name" value="LACI-RELATED TRANSCRIPTIONAL REPRESSOR"/>
    <property type="match status" value="1"/>
</dbReference>
<dbReference type="InterPro" id="IPR028082">
    <property type="entry name" value="Peripla_BP_I"/>
</dbReference>